<dbReference type="PANTHER" id="PTHR43362">
    <property type="entry name" value="MANNITOL DEHYDROGENASE DSF1-RELATED"/>
    <property type="match status" value="1"/>
</dbReference>
<dbReference type="InterPro" id="IPR023027">
    <property type="entry name" value="Mannitol_DH_CS"/>
</dbReference>
<evidence type="ECO:0000259" key="4">
    <source>
        <dbReference type="Pfam" id="PF08125"/>
    </source>
</evidence>
<keyword evidence="6" id="KW-1185">Reference proteome</keyword>
<organism evidence="5 6">
    <name type="scientific">Albimonas pacifica</name>
    <dbReference type="NCBI Taxonomy" id="1114924"/>
    <lineage>
        <taxon>Bacteria</taxon>
        <taxon>Pseudomonadati</taxon>
        <taxon>Pseudomonadota</taxon>
        <taxon>Alphaproteobacteria</taxon>
        <taxon>Rhodobacterales</taxon>
        <taxon>Paracoccaceae</taxon>
        <taxon>Albimonas</taxon>
    </lineage>
</organism>
<sequence>MSTRLSNASLASLPAGVSAPAYDRSALRPGILHVGMGNFHRAHQAVYADDLLRAGGDPAWGILGAGVMPADEQMRAGLAAQDHLYSVTEMGPEGDAVRVIGAMAGFLPVAEGHGPMIAAMADPGVRIVSLTVTEGGYFVSAETGGFNPEHPSIRADIASPDRPRTVFGAIVAGLRARRAAGVQPFTVMCCDNLPHNGAVTRAAVVGVARGQDPELAAWIEAEVAFPNGMVDRITPATTEARRAHLAKAHGLDDARPVFCEPFRQWVLEDRFPAGRPAFEDVGVQFVDDVTPYEHMKIRMLNGGHAMIAYPSGLLGLEFAHDAMGDAQVSAFFEKVERDEVFGVVEAVPGATQEQYLASLKERFGNPRIEDTIRRLCLDGSNRQPKFIVPSIEDNLAAGRTVEGLALESALWARYCLGVDEAGAEIAPNDPDWDRLVAHARRAKDAPEAWLELRDVYGAVADHPGFREPFVRWLSALHAHGVRKVLADYLGRD</sequence>
<dbReference type="SUPFAM" id="SSF51735">
    <property type="entry name" value="NAD(P)-binding Rossmann-fold domains"/>
    <property type="match status" value="1"/>
</dbReference>
<evidence type="ECO:0000256" key="2">
    <source>
        <dbReference type="ARBA" id="ARBA00023027"/>
    </source>
</evidence>
<keyword evidence="1" id="KW-0560">Oxidoreductase</keyword>
<dbReference type="InterPro" id="IPR013118">
    <property type="entry name" value="Mannitol_DH_C"/>
</dbReference>
<protein>
    <submittedName>
        <fullName evidence="5">Mannitol 2-dehydrogenase</fullName>
    </submittedName>
</protein>
<dbReference type="PANTHER" id="PTHR43362:SF1">
    <property type="entry name" value="MANNITOL DEHYDROGENASE 2-RELATED"/>
    <property type="match status" value="1"/>
</dbReference>
<evidence type="ECO:0000313" key="6">
    <source>
        <dbReference type="Proteomes" id="UP000199377"/>
    </source>
</evidence>
<dbReference type="PROSITE" id="PS00974">
    <property type="entry name" value="MANNITOL_DHGENASE"/>
    <property type="match status" value="1"/>
</dbReference>
<reference evidence="5 6" key="1">
    <citation type="submission" date="2016-10" db="EMBL/GenBank/DDBJ databases">
        <authorList>
            <person name="de Groot N.N."/>
        </authorList>
    </citation>
    <scope>NUCLEOTIDE SEQUENCE [LARGE SCALE GENOMIC DNA]</scope>
    <source>
        <strain evidence="5 6">CGMCC 1.11030</strain>
    </source>
</reference>
<dbReference type="STRING" id="1114924.SAMN05216258_106297"/>
<dbReference type="Pfam" id="PF01232">
    <property type="entry name" value="Mannitol_dh"/>
    <property type="match status" value="1"/>
</dbReference>
<dbReference type="Pfam" id="PF08125">
    <property type="entry name" value="Mannitol_dh_C"/>
    <property type="match status" value="1"/>
</dbReference>
<proteinExistence type="predicted"/>
<evidence type="ECO:0000313" key="5">
    <source>
        <dbReference type="EMBL" id="SFI41942.1"/>
    </source>
</evidence>
<dbReference type="InterPro" id="IPR008927">
    <property type="entry name" value="6-PGluconate_DH-like_C_sf"/>
</dbReference>
<dbReference type="Gene3D" id="3.40.50.720">
    <property type="entry name" value="NAD(P)-binding Rossmann-like Domain"/>
    <property type="match status" value="1"/>
</dbReference>
<dbReference type="SUPFAM" id="SSF48179">
    <property type="entry name" value="6-phosphogluconate dehydrogenase C-terminal domain-like"/>
    <property type="match status" value="1"/>
</dbReference>
<dbReference type="PRINTS" id="PR00084">
    <property type="entry name" value="MTLDHDRGNASE"/>
</dbReference>
<accession>A0A1I3I214</accession>
<dbReference type="InterPro" id="IPR036291">
    <property type="entry name" value="NAD(P)-bd_dom_sf"/>
</dbReference>
<evidence type="ECO:0000256" key="1">
    <source>
        <dbReference type="ARBA" id="ARBA00023002"/>
    </source>
</evidence>
<dbReference type="Gene3D" id="1.10.1040.10">
    <property type="entry name" value="N-(1-d-carboxylethyl)-l-norvaline Dehydrogenase, domain 2"/>
    <property type="match status" value="1"/>
</dbReference>
<evidence type="ECO:0000259" key="3">
    <source>
        <dbReference type="Pfam" id="PF01232"/>
    </source>
</evidence>
<gene>
    <name evidence="5" type="ORF">SAMN05216258_106297</name>
</gene>
<keyword evidence="2" id="KW-0520">NAD</keyword>
<feature type="domain" description="Mannitol dehydrogenase N-terminal" evidence="3">
    <location>
        <begin position="30"/>
        <end position="279"/>
    </location>
</feature>
<feature type="domain" description="Mannitol dehydrogenase C-terminal" evidence="4">
    <location>
        <begin position="288"/>
        <end position="474"/>
    </location>
</feature>
<dbReference type="GO" id="GO:0019594">
    <property type="term" value="P:mannitol metabolic process"/>
    <property type="evidence" value="ECO:0007669"/>
    <property type="project" value="InterPro"/>
</dbReference>
<name>A0A1I3I214_9RHOB</name>
<dbReference type="EMBL" id="FOQH01000006">
    <property type="protein sequence ID" value="SFI41942.1"/>
    <property type="molecule type" value="Genomic_DNA"/>
</dbReference>
<dbReference type="Proteomes" id="UP000199377">
    <property type="component" value="Unassembled WGS sequence"/>
</dbReference>
<dbReference type="InterPro" id="IPR000669">
    <property type="entry name" value="Mannitol_DH"/>
</dbReference>
<dbReference type="InterPro" id="IPR013131">
    <property type="entry name" value="Mannitol_DH_N"/>
</dbReference>
<dbReference type="GO" id="GO:0016616">
    <property type="term" value="F:oxidoreductase activity, acting on the CH-OH group of donors, NAD or NADP as acceptor"/>
    <property type="evidence" value="ECO:0007669"/>
    <property type="project" value="TreeGrafter"/>
</dbReference>
<dbReference type="InterPro" id="IPR013328">
    <property type="entry name" value="6PGD_dom2"/>
</dbReference>
<dbReference type="InterPro" id="IPR050988">
    <property type="entry name" value="Mannitol_DH/Oxidoreductase"/>
</dbReference>
<dbReference type="AlphaFoldDB" id="A0A1I3I214"/>